<keyword evidence="7" id="KW-0067">ATP-binding</keyword>
<keyword evidence="5" id="KW-0547">Nucleotide-binding</keyword>
<dbReference type="GO" id="GO:0016020">
    <property type="term" value="C:membrane"/>
    <property type="evidence" value="ECO:0007669"/>
    <property type="project" value="InterPro"/>
</dbReference>
<evidence type="ECO:0000256" key="6">
    <source>
        <dbReference type="ARBA" id="ARBA00022777"/>
    </source>
</evidence>
<keyword evidence="4" id="KW-0808">Transferase</keyword>
<dbReference type="AlphaFoldDB" id="A0A7W4UI68"/>
<dbReference type="Gene3D" id="3.30.565.10">
    <property type="entry name" value="Histidine kinase-like ATPase, C-terminal domain"/>
    <property type="match status" value="1"/>
</dbReference>
<organism evidence="12 13">
    <name type="scientific">Cellulomonas cellasea</name>
    <dbReference type="NCBI Taxonomy" id="43670"/>
    <lineage>
        <taxon>Bacteria</taxon>
        <taxon>Bacillati</taxon>
        <taxon>Actinomycetota</taxon>
        <taxon>Actinomycetes</taxon>
        <taxon>Micrococcales</taxon>
        <taxon>Cellulomonadaceae</taxon>
        <taxon>Cellulomonas</taxon>
    </lineage>
</organism>
<keyword evidence="9" id="KW-0812">Transmembrane</keyword>
<evidence type="ECO:0000256" key="7">
    <source>
        <dbReference type="ARBA" id="ARBA00022840"/>
    </source>
</evidence>
<evidence type="ECO:0000259" key="11">
    <source>
        <dbReference type="Pfam" id="PF07730"/>
    </source>
</evidence>
<feature type="domain" description="Signal transduction histidine kinase subgroup 3 dimerisation and phosphoacceptor" evidence="11">
    <location>
        <begin position="199"/>
        <end position="267"/>
    </location>
</feature>
<evidence type="ECO:0000256" key="9">
    <source>
        <dbReference type="SAM" id="Phobius"/>
    </source>
</evidence>
<feature type="transmembrane region" description="Helical" evidence="9">
    <location>
        <begin position="78"/>
        <end position="107"/>
    </location>
</feature>
<keyword evidence="3" id="KW-0597">Phosphoprotein</keyword>
<evidence type="ECO:0000256" key="1">
    <source>
        <dbReference type="ARBA" id="ARBA00000085"/>
    </source>
</evidence>
<keyword evidence="9" id="KW-0472">Membrane</keyword>
<dbReference type="EC" id="2.7.13.3" evidence="2"/>
<evidence type="ECO:0000313" key="12">
    <source>
        <dbReference type="EMBL" id="MBB2924632.1"/>
    </source>
</evidence>
<dbReference type="InterPro" id="IPR011712">
    <property type="entry name" value="Sig_transdc_His_kin_sub3_dim/P"/>
</dbReference>
<evidence type="ECO:0000256" key="4">
    <source>
        <dbReference type="ARBA" id="ARBA00022679"/>
    </source>
</evidence>
<dbReference type="CDD" id="cd16917">
    <property type="entry name" value="HATPase_UhpB-NarQ-NarX-like"/>
    <property type="match status" value="1"/>
</dbReference>
<feature type="domain" description="Histidine kinase/HSP90-like ATPase" evidence="10">
    <location>
        <begin position="317"/>
        <end position="455"/>
    </location>
</feature>
<dbReference type="Pfam" id="PF02518">
    <property type="entry name" value="HATPase_c"/>
    <property type="match status" value="1"/>
</dbReference>
<dbReference type="InterPro" id="IPR036890">
    <property type="entry name" value="HATPase_C_sf"/>
</dbReference>
<evidence type="ECO:0000256" key="5">
    <source>
        <dbReference type="ARBA" id="ARBA00022741"/>
    </source>
</evidence>
<gene>
    <name evidence="12" type="ORF">FHR80_003565</name>
</gene>
<dbReference type="PANTHER" id="PTHR24421:SF10">
    <property type="entry name" value="NITRATE_NITRITE SENSOR PROTEIN NARQ"/>
    <property type="match status" value="1"/>
</dbReference>
<evidence type="ECO:0000256" key="2">
    <source>
        <dbReference type="ARBA" id="ARBA00012438"/>
    </source>
</evidence>
<proteinExistence type="predicted"/>
<dbReference type="GO" id="GO:0000155">
    <property type="term" value="F:phosphorelay sensor kinase activity"/>
    <property type="evidence" value="ECO:0007669"/>
    <property type="project" value="InterPro"/>
</dbReference>
<reference evidence="12 13" key="1">
    <citation type="submission" date="2020-08" db="EMBL/GenBank/DDBJ databases">
        <title>The Agave Microbiome: Exploring the role of microbial communities in plant adaptations to desert environments.</title>
        <authorList>
            <person name="Partida-Martinez L.P."/>
        </authorList>
    </citation>
    <scope>NUCLEOTIDE SEQUENCE [LARGE SCALE GENOMIC DNA]</scope>
    <source>
        <strain evidence="12 13">RAS26</strain>
    </source>
</reference>
<dbReference type="PANTHER" id="PTHR24421">
    <property type="entry name" value="NITRATE/NITRITE SENSOR PROTEIN NARX-RELATED"/>
    <property type="match status" value="1"/>
</dbReference>
<dbReference type="Pfam" id="PF07730">
    <property type="entry name" value="HisKA_3"/>
    <property type="match status" value="1"/>
</dbReference>
<protein>
    <recommendedName>
        <fullName evidence="2">histidine kinase</fullName>
        <ecNumber evidence="2">2.7.13.3</ecNumber>
    </recommendedName>
</protein>
<accession>A0A7W4UI68</accession>
<keyword evidence="8" id="KW-0902">Two-component regulatory system</keyword>
<keyword evidence="6 12" id="KW-0418">Kinase</keyword>
<dbReference type="GO" id="GO:0005524">
    <property type="term" value="F:ATP binding"/>
    <property type="evidence" value="ECO:0007669"/>
    <property type="project" value="UniProtKB-KW"/>
</dbReference>
<dbReference type="Gene3D" id="1.20.5.1930">
    <property type="match status" value="1"/>
</dbReference>
<reference evidence="12 13" key="2">
    <citation type="submission" date="2020-08" db="EMBL/GenBank/DDBJ databases">
        <authorList>
            <person name="Partida-Martinez L."/>
            <person name="Huntemann M."/>
            <person name="Clum A."/>
            <person name="Wang J."/>
            <person name="Palaniappan K."/>
            <person name="Ritter S."/>
            <person name="Chen I.-M."/>
            <person name="Stamatis D."/>
            <person name="Reddy T."/>
            <person name="O'Malley R."/>
            <person name="Daum C."/>
            <person name="Shapiro N."/>
            <person name="Ivanova N."/>
            <person name="Kyrpides N."/>
            <person name="Woyke T."/>
        </authorList>
    </citation>
    <scope>NUCLEOTIDE SEQUENCE [LARGE SCALE GENOMIC DNA]</scope>
    <source>
        <strain evidence="12 13">RAS26</strain>
    </source>
</reference>
<dbReference type="InterPro" id="IPR003594">
    <property type="entry name" value="HATPase_dom"/>
</dbReference>
<name>A0A7W4UI68_9CELL</name>
<sequence length="458" mass="46850">MRIPDARWYRRVRASERTSDLLDAGGAALVGLLTIAVGIDGVWTDLAEHRPPGPATPLVLLAVGCALMVPKRRWPVGVLVAGVALFAVDAYLGGSIGVIVVLVDLIYSAAIHARPRAAAVLRTSVVAVGAVATALLWSVTHDAQVTVFLALQYFALIGTPLWWGTAVRRQSELTDLATARAEDQRRLASLQAAELVAEERAQMARDLHDAIAGNLSAIAIHAEAALAVPPTDPRAAARDRAALESVRAASVTSLQEMRAMILLLRADGAASDDPTVAAPRLREAAELVAATEAAGLHVAWDGTTLDELPALPSAVDQAAYRILQESLTNAAKHAPGSHVRVAVEVHDGALTLAVESTAARVGADADDRVVVASGAGRADRPLAGRTGAVGAAGAAASGGIGAAGVAASGGAPDRAADGSGLGLVTMRERAEALGGRFSAGRTDGSRWSVVATLPLGSS</sequence>
<dbReference type="InterPro" id="IPR050482">
    <property type="entry name" value="Sensor_HK_TwoCompSys"/>
</dbReference>
<dbReference type="RefSeq" id="WP_183297390.1">
    <property type="nucleotide sequence ID" value="NZ_JACHVX010000005.1"/>
</dbReference>
<comment type="caution">
    <text evidence="12">The sequence shown here is derived from an EMBL/GenBank/DDBJ whole genome shotgun (WGS) entry which is preliminary data.</text>
</comment>
<dbReference type="GO" id="GO:0046983">
    <property type="term" value="F:protein dimerization activity"/>
    <property type="evidence" value="ECO:0007669"/>
    <property type="project" value="InterPro"/>
</dbReference>
<comment type="catalytic activity">
    <reaction evidence="1">
        <text>ATP + protein L-histidine = ADP + protein N-phospho-L-histidine.</text>
        <dbReference type="EC" id="2.7.13.3"/>
    </reaction>
</comment>
<feature type="transmembrane region" description="Helical" evidence="9">
    <location>
        <begin position="119"/>
        <end position="139"/>
    </location>
</feature>
<dbReference type="Proteomes" id="UP000518206">
    <property type="component" value="Unassembled WGS sequence"/>
</dbReference>
<dbReference type="EMBL" id="JACHVX010000005">
    <property type="protein sequence ID" value="MBB2924632.1"/>
    <property type="molecule type" value="Genomic_DNA"/>
</dbReference>
<evidence type="ECO:0000313" key="13">
    <source>
        <dbReference type="Proteomes" id="UP000518206"/>
    </source>
</evidence>
<dbReference type="SUPFAM" id="SSF55874">
    <property type="entry name" value="ATPase domain of HSP90 chaperone/DNA topoisomerase II/histidine kinase"/>
    <property type="match status" value="1"/>
</dbReference>
<feature type="transmembrane region" description="Helical" evidence="9">
    <location>
        <begin position="145"/>
        <end position="163"/>
    </location>
</feature>
<keyword evidence="9" id="KW-1133">Transmembrane helix</keyword>
<evidence type="ECO:0000256" key="8">
    <source>
        <dbReference type="ARBA" id="ARBA00023012"/>
    </source>
</evidence>
<feature type="transmembrane region" description="Helical" evidence="9">
    <location>
        <begin position="21"/>
        <end position="43"/>
    </location>
</feature>
<evidence type="ECO:0000259" key="10">
    <source>
        <dbReference type="Pfam" id="PF02518"/>
    </source>
</evidence>
<evidence type="ECO:0000256" key="3">
    <source>
        <dbReference type="ARBA" id="ARBA00022553"/>
    </source>
</evidence>